<dbReference type="InterPro" id="IPR011990">
    <property type="entry name" value="TPR-like_helical_dom_sf"/>
</dbReference>
<evidence type="ECO:0000313" key="2">
    <source>
        <dbReference type="Proteomes" id="UP001378242"/>
    </source>
</evidence>
<proteinExistence type="predicted"/>
<protein>
    <recommendedName>
        <fullName evidence="3">Tetratricopeptide repeat protein</fullName>
    </recommendedName>
</protein>
<dbReference type="EMBL" id="JBAKAP010000031">
    <property type="protein sequence ID" value="MEL0618622.1"/>
    <property type="molecule type" value="Genomic_DNA"/>
</dbReference>
<dbReference type="RefSeq" id="WP_341542935.1">
    <property type="nucleotide sequence ID" value="NZ_JBAKAP010000031.1"/>
</dbReference>
<organism evidence="1 2">
    <name type="scientific">Cobetia marina</name>
    <name type="common">Deleya marina</name>
    <dbReference type="NCBI Taxonomy" id="28258"/>
    <lineage>
        <taxon>Bacteria</taxon>
        <taxon>Pseudomonadati</taxon>
        <taxon>Pseudomonadota</taxon>
        <taxon>Gammaproteobacteria</taxon>
        <taxon>Oceanospirillales</taxon>
        <taxon>Halomonadaceae</taxon>
        <taxon>Cobetia</taxon>
    </lineage>
</organism>
<comment type="caution">
    <text evidence="1">The sequence shown here is derived from an EMBL/GenBank/DDBJ whole genome shotgun (WGS) entry which is preliminary data.</text>
</comment>
<reference evidence="1 2" key="1">
    <citation type="submission" date="2024-02" db="EMBL/GenBank/DDBJ databases">
        <title>Bacteria isolated from the canopy kelp, Nereocystis luetkeana.</title>
        <authorList>
            <person name="Pfister C.A."/>
            <person name="Younker I.T."/>
            <person name="Light S.H."/>
        </authorList>
    </citation>
    <scope>NUCLEOTIDE SEQUENCE [LARGE SCALE GENOMIC DNA]</scope>
    <source>
        <strain evidence="1 2">TI.5.07</strain>
    </source>
</reference>
<evidence type="ECO:0008006" key="3">
    <source>
        <dbReference type="Google" id="ProtNLM"/>
    </source>
</evidence>
<dbReference type="Gene3D" id="1.25.40.10">
    <property type="entry name" value="Tetratricopeptide repeat domain"/>
    <property type="match status" value="1"/>
</dbReference>
<name>A0ABU9GKH7_COBMA</name>
<accession>A0ABU9GKH7</accession>
<gene>
    <name evidence="1" type="ORF">V6243_17485</name>
</gene>
<keyword evidence="2" id="KW-1185">Reference proteome</keyword>
<evidence type="ECO:0000313" key="1">
    <source>
        <dbReference type="EMBL" id="MEL0618622.1"/>
    </source>
</evidence>
<sequence>MATPHDWFLPAHQEWTAGHRARAVQCMIAHFNQQARPRAAGLFKQVAYYLFLLGDYRAAGQILGQGCDECPEDEEISLNRVVCLSRAGDASGAIAAGQRLVDGGSRNPVLFDALASCCARLGRHAQARGFGSRALELKDVAYGDQPLAKDWALPSRAPSAVAAGKRRVLSYGLWGQGPRYLNGMLHNLLLAPVLYPGWQVRLYHDDSVPEDFLDIARQLDAELVERPKTDSLRQRLCWRFAVADDPGVGYFLVRDCDSVISLREVRAVQMWLTSGRFFHVMRDWWTHTDLVLAGLWGGVAGVLPSMEGMLADWSPRQVETPNIDQWFLKERVWRYLRTSLMSHDRCYSLKVNSRASLAFPDDVLGELPAGNAHVGCDEWTRDPAFQRRQLGPWLRQASWMQEVT</sequence>
<dbReference type="Proteomes" id="UP001378242">
    <property type="component" value="Unassembled WGS sequence"/>
</dbReference>
<dbReference type="SUPFAM" id="SSF48452">
    <property type="entry name" value="TPR-like"/>
    <property type="match status" value="1"/>
</dbReference>